<protein>
    <submittedName>
        <fullName evidence="1">Uncharacterized protein</fullName>
    </submittedName>
</protein>
<comment type="caution">
    <text evidence="1">The sequence shown here is derived from an EMBL/GenBank/DDBJ whole genome shotgun (WGS) entry which is preliminary data.</text>
</comment>
<organism evidence="1 2">
    <name type="scientific">Pseudoalteromonas luteoviolacea NCIMB 1942</name>
    <dbReference type="NCBI Taxonomy" id="1365253"/>
    <lineage>
        <taxon>Bacteria</taxon>
        <taxon>Pseudomonadati</taxon>
        <taxon>Pseudomonadota</taxon>
        <taxon>Gammaproteobacteria</taxon>
        <taxon>Alteromonadales</taxon>
        <taxon>Pseudoalteromonadaceae</taxon>
        <taxon>Pseudoalteromonas</taxon>
    </lineage>
</organism>
<sequence length="64" mass="7713">MRIRYFIYSKGVYKKANSYHQLAANLVTAQELPITYEYVLTTDTLLEKTAVIKEYKYIRIYKHF</sequence>
<name>A0A167A9G7_9GAMM</name>
<dbReference type="Proteomes" id="UP000076587">
    <property type="component" value="Unassembled WGS sequence"/>
</dbReference>
<dbReference type="EMBL" id="AUXT01000182">
    <property type="protein sequence ID" value="KZN45126.1"/>
    <property type="molecule type" value="Genomic_DNA"/>
</dbReference>
<dbReference type="AlphaFoldDB" id="A0A167A9G7"/>
<dbReference type="PATRIC" id="fig|1365253.3.peg.3635"/>
<gene>
    <name evidence="1" type="ORF">N482_15215</name>
</gene>
<evidence type="ECO:0000313" key="1">
    <source>
        <dbReference type="EMBL" id="KZN45126.1"/>
    </source>
</evidence>
<accession>A0A167A9G7</accession>
<proteinExistence type="predicted"/>
<evidence type="ECO:0000313" key="2">
    <source>
        <dbReference type="Proteomes" id="UP000076587"/>
    </source>
</evidence>
<reference evidence="1 2" key="1">
    <citation type="submission" date="2013-07" db="EMBL/GenBank/DDBJ databases">
        <title>Comparative Genomic and Metabolomic Analysis of Twelve Strains of Pseudoalteromonas luteoviolacea.</title>
        <authorList>
            <person name="Vynne N.G."/>
            <person name="Mansson M."/>
            <person name="Gram L."/>
        </authorList>
    </citation>
    <scope>NUCLEOTIDE SEQUENCE [LARGE SCALE GENOMIC DNA]</scope>
    <source>
        <strain evidence="1 2">NCIMB 1942</strain>
    </source>
</reference>